<dbReference type="AlphaFoldDB" id="A0A3A3GKN4"/>
<dbReference type="EMBL" id="QYZD01000012">
    <property type="protein sequence ID" value="RJG23104.1"/>
    <property type="molecule type" value="Genomic_DNA"/>
</dbReference>
<dbReference type="PRINTS" id="PR00598">
    <property type="entry name" value="HTHMARR"/>
</dbReference>
<dbReference type="RefSeq" id="WP_119794313.1">
    <property type="nucleotide sequence ID" value="NZ_QYZD01000012.1"/>
</dbReference>
<name>A0A3A3GKN4_PANTH</name>
<keyword evidence="2" id="KW-0238">DNA-binding</keyword>
<accession>A0A3A3GKN4</accession>
<evidence type="ECO:0000256" key="3">
    <source>
        <dbReference type="ARBA" id="ARBA00023163"/>
    </source>
</evidence>
<evidence type="ECO:0000256" key="2">
    <source>
        <dbReference type="ARBA" id="ARBA00023125"/>
    </source>
</evidence>
<gene>
    <name evidence="5" type="ORF">DQX05_14615</name>
</gene>
<keyword evidence="1" id="KW-0805">Transcription regulation</keyword>
<dbReference type="GO" id="GO:0003677">
    <property type="term" value="F:DNA binding"/>
    <property type="evidence" value="ECO:0007669"/>
    <property type="project" value="UniProtKB-KW"/>
</dbReference>
<proteinExistence type="predicted"/>
<evidence type="ECO:0000256" key="1">
    <source>
        <dbReference type="ARBA" id="ARBA00023015"/>
    </source>
</evidence>
<dbReference type="Gene3D" id="1.10.10.10">
    <property type="entry name" value="Winged helix-like DNA-binding domain superfamily/Winged helix DNA-binding domain"/>
    <property type="match status" value="1"/>
</dbReference>
<dbReference type="SUPFAM" id="SSF46785">
    <property type="entry name" value="Winged helix' DNA-binding domain"/>
    <property type="match status" value="1"/>
</dbReference>
<dbReference type="InterPro" id="IPR036388">
    <property type="entry name" value="WH-like_DNA-bd_sf"/>
</dbReference>
<dbReference type="Pfam" id="PF01047">
    <property type="entry name" value="MarR"/>
    <property type="match status" value="1"/>
</dbReference>
<dbReference type="PANTHER" id="PTHR42756">
    <property type="entry name" value="TRANSCRIPTIONAL REGULATOR, MARR"/>
    <property type="match status" value="1"/>
</dbReference>
<evidence type="ECO:0000259" key="4">
    <source>
        <dbReference type="PROSITE" id="PS50995"/>
    </source>
</evidence>
<dbReference type="Proteomes" id="UP000266177">
    <property type="component" value="Unassembled WGS sequence"/>
</dbReference>
<evidence type="ECO:0000313" key="6">
    <source>
        <dbReference type="Proteomes" id="UP000266177"/>
    </source>
</evidence>
<protein>
    <submittedName>
        <fullName evidence="5">MarR family transcriptional regulator</fullName>
    </submittedName>
</protein>
<reference evidence="5 6" key="1">
    <citation type="submission" date="2018-09" db="EMBL/GenBank/DDBJ databases">
        <title>Paenibacillus SK2017-BO5.</title>
        <authorList>
            <person name="Piskunova J.V."/>
            <person name="Dubiley S.A."/>
            <person name="Severinov K.V."/>
        </authorList>
    </citation>
    <scope>NUCLEOTIDE SEQUENCE [LARGE SCALE GENOMIC DNA]</scope>
    <source>
        <strain evidence="5 6">BO5</strain>
    </source>
</reference>
<dbReference type="InterPro" id="IPR036390">
    <property type="entry name" value="WH_DNA-bd_sf"/>
</dbReference>
<dbReference type="SMART" id="SM00347">
    <property type="entry name" value="HTH_MARR"/>
    <property type="match status" value="1"/>
</dbReference>
<feature type="domain" description="HTH marR-type" evidence="4">
    <location>
        <begin position="1"/>
        <end position="139"/>
    </location>
</feature>
<sequence>MERMSLWVDRYEQAMTVLARTLWHDMTNVKDVGLTVAQYSLLNVIERRGPGKVSMLAEQLGVTSSAVTVMIDRLLDSGLVDRYSDKSDRRVVLVSITEAGLHLLRQAQDRSRRTLTAYLSLLEEDELEQLVQLSEKLAAKSLVYKGGE</sequence>
<comment type="caution">
    <text evidence="5">The sequence shown here is derived from an EMBL/GenBank/DDBJ whole genome shotgun (WGS) entry which is preliminary data.</text>
</comment>
<keyword evidence="3" id="KW-0804">Transcription</keyword>
<dbReference type="GO" id="GO:0003700">
    <property type="term" value="F:DNA-binding transcription factor activity"/>
    <property type="evidence" value="ECO:0007669"/>
    <property type="project" value="InterPro"/>
</dbReference>
<dbReference type="PANTHER" id="PTHR42756:SF1">
    <property type="entry name" value="TRANSCRIPTIONAL REPRESSOR OF EMRAB OPERON"/>
    <property type="match status" value="1"/>
</dbReference>
<evidence type="ECO:0000313" key="5">
    <source>
        <dbReference type="EMBL" id="RJG23104.1"/>
    </source>
</evidence>
<organism evidence="5 6">
    <name type="scientific">Paenibacillus thiaminolyticus</name>
    <name type="common">Bacillus thiaminolyticus</name>
    <dbReference type="NCBI Taxonomy" id="49283"/>
    <lineage>
        <taxon>Bacteria</taxon>
        <taxon>Bacillati</taxon>
        <taxon>Bacillota</taxon>
        <taxon>Bacilli</taxon>
        <taxon>Bacillales</taxon>
        <taxon>Paenibacillaceae</taxon>
        <taxon>Paenibacillus</taxon>
    </lineage>
</organism>
<dbReference type="PROSITE" id="PS50995">
    <property type="entry name" value="HTH_MARR_2"/>
    <property type="match status" value="1"/>
</dbReference>
<dbReference type="OrthoDB" id="327696at2"/>
<dbReference type="InterPro" id="IPR000835">
    <property type="entry name" value="HTH_MarR-typ"/>
</dbReference>